<keyword evidence="4" id="KW-0443">Lipid metabolism</keyword>
<protein>
    <recommendedName>
        <fullName evidence="1">1-alkyl-2-acetylglycerophosphocholine esterase</fullName>
        <ecNumber evidence="1">3.1.1.47</ecNumber>
    </recommendedName>
</protein>
<dbReference type="Gene3D" id="3.40.50.1820">
    <property type="entry name" value="alpha/beta hydrolase"/>
    <property type="match status" value="1"/>
</dbReference>
<sequence length="599" mass="67023">MTSWLSALNPINYFPDYHGPYDVGTVDVEVPAADLPAASDTPEGAQPTISFRIFYPCVRPGKDEEERPVRWVPQPQRIHIASVIKYVGISERVAGTLSYLLRQLYWIKFPAYRNAKLLNPPTSSKRWPVTFFGHGLAGSRNAYSQICGDLASNGMVVVALDHRDGSSPIQYVRETANTPAHIVYPTRIPHSPLTDEVHEARDAQLRIRIWEICMAYEALMKIDEGYDIQNLDSNTSRTPNERTEVLWQFNGMLDIHQPGRVIWAGHSFGAATMVQLLKSIFYHQRRTSHDGRPLIVPNRDAAVVQQVSPESPALLLDMWCTPLKSPQQRFLRDRPLPSYAVDGPNGANVLSVLSESFHNWEDNLNVNKAIVAKPTLSRRPSASAPVTREKGLLPRSSADEVSPEDSAERTPGPHMFYVETSQHFNQSDYGIVFPWLAQKFTKAEEPERCLALNTRAMVQVLRESGVEVGGEDDRDILMKEEGVVRRWCPIPIEKDEEEVSRKPSALGSVDRRLSTPSGTSISTFPPGANDTPAEQEMEAQLSRSPRLERRATLRSPEIQAQMKRDTEEAEMSPTGTLTMGQKTDAQLQRMGSLELPGPA</sequence>
<evidence type="ECO:0000256" key="3">
    <source>
        <dbReference type="ARBA" id="ARBA00022963"/>
    </source>
</evidence>
<feature type="compositionally biased region" description="Polar residues" evidence="5">
    <location>
        <begin position="573"/>
        <end position="586"/>
    </location>
</feature>
<evidence type="ECO:0000256" key="2">
    <source>
        <dbReference type="ARBA" id="ARBA00022801"/>
    </source>
</evidence>
<keyword evidence="3" id="KW-0442">Lipid degradation</keyword>
<dbReference type="InterPro" id="IPR029058">
    <property type="entry name" value="AB_hydrolase_fold"/>
</dbReference>
<keyword evidence="2" id="KW-0378">Hydrolase</keyword>
<dbReference type="Proteomes" id="UP000308549">
    <property type="component" value="Unassembled WGS sequence"/>
</dbReference>
<dbReference type="SUPFAM" id="SSF53474">
    <property type="entry name" value="alpha/beta-Hydrolases"/>
    <property type="match status" value="1"/>
</dbReference>
<dbReference type="OrthoDB" id="2363873at2759"/>
<comment type="caution">
    <text evidence="6">The sequence shown here is derived from an EMBL/GenBank/DDBJ whole genome shotgun (WGS) entry which is preliminary data.</text>
</comment>
<reference evidence="6 7" key="1">
    <citation type="submission" date="2017-03" db="EMBL/GenBank/DDBJ databases">
        <title>Genomes of endolithic fungi from Antarctica.</title>
        <authorList>
            <person name="Coleine C."/>
            <person name="Masonjones S."/>
            <person name="Stajich J.E."/>
        </authorList>
    </citation>
    <scope>NUCLEOTIDE SEQUENCE [LARGE SCALE GENOMIC DNA]</scope>
    <source>
        <strain evidence="6 7">CCFEE 6315</strain>
    </source>
</reference>
<dbReference type="PANTHER" id="PTHR10272">
    <property type="entry name" value="PLATELET-ACTIVATING FACTOR ACETYLHYDROLASE"/>
    <property type="match status" value="1"/>
</dbReference>
<dbReference type="PANTHER" id="PTHR10272:SF7">
    <property type="entry name" value="PHOSPHOLIPASE-RELATED"/>
    <property type="match status" value="1"/>
</dbReference>
<evidence type="ECO:0000256" key="4">
    <source>
        <dbReference type="ARBA" id="ARBA00023098"/>
    </source>
</evidence>
<dbReference type="AlphaFoldDB" id="A0A4U0UD05"/>
<feature type="compositionally biased region" description="Polar residues" evidence="5">
    <location>
        <begin position="514"/>
        <end position="523"/>
    </location>
</feature>
<evidence type="ECO:0000313" key="6">
    <source>
        <dbReference type="EMBL" id="TKA33234.1"/>
    </source>
</evidence>
<accession>A0A4U0UD05</accession>
<feature type="region of interest" description="Disordered" evidence="5">
    <location>
        <begin position="495"/>
        <end position="599"/>
    </location>
</feature>
<evidence type="ECO:0000313" key="7">
    <source>
        <dbReference type="Proteomes" id="UP000308549"/>
    </source>
</evidence>
<name>A0A4U0UD05_9PEZI</name>
<keyword evidence="7" id="KW-1185">Reference proteome</keyword>
<dbReference type="Pfam" id="PF03403">
    <property type="entry name" value="PAF-AH_p_II"/>
    <property type="match status" value="1"/>
</dbReference>
<evidence type="ECO:0000256" key="5">
    <source>
        <dbReference type="SAM" id="MobiDB-lite"/>
    </source>
</evidence>
<dbReference type="GO" id="GO:0016042">
    <property type="term" value="P:lipid catabolic process"/>
    <property type="evidence" value="ECO:0007669"/>
    <property type="project" value="UniProtKB-KW"/>
</dbReference>
<feature type="region of interest" description="Disordered" evidence="5">
    <location>
        <begin position="376"/>
        <end position="412"/>
    </location>
</feature>
<proteinExistence type="predicted"/>
<gene>
    <name evidence="6" type="ORF">B0A50_00787</name>
</gene>
<dbReference type="EMBL" id="NAJL01000003">
    <property type="protein sequence ID" value="TKA33234.1"/>
    <property type="molecule type" value="Genomic_DNA"/>
</dbReference>
<evidence type="ECO:0000256" key="1">
    <source>
        <dbReference type="ARBA" id="ARBA00013201"/>
    </source>
</evidence>
<dbReference type="EC" id="3.1.1.47" evidence="1"/>
<organism evidence="6 7">
    <name type="scientific">Salinomyces thailandicus</name>
    <dbReference type="NCBI Taxonomy" id="706561"/>
    <lineage>
        <taxon>Eukaryota</taxon>
        <taxon>Fungi</taxon>
        <taxon>Dikarya</taxon>
        <taxon>Ascomycota</taxon>
        <taxon>Pezizomycotina</taxon>
        <taxon>Dothideomycetes</taxon>
        <taxon>Dothideomycetidae</taxon>
        <taxon>Mycosphaerellales</taxon>
        <taxon>Teratosphaeriaceae</taxon>
        <taxon>Salinomyces</taxon>
    </lineage>
</organism>
<dbReference type="GO" id="GO:0003847">
    <property type="term" value="F:1-alkyl-2-acetylglycerophosphocholine esterase activity"/>
    <property type="evidence" value="ECO:0007669"/>
    <property type="project" value="UniProtKB-EC"/>
</dbReference>